<dbReference type="PANTHER" id="PTHR43788:SF6">
    <property type="entry name" value="DNA HELICASE B"/>
    <property type="match status" value="1"/>
</dbReference>
<dbReference type="RefSeq" id="WP_104470638.1">
    <property type="nucleotide sequence ID" value="NZ_CP054803.1"/>
</dbReference>
<dbReference type="AlphaFoldDB" id="A0A6N1MV23"/>
<evidence type="ECO:0000313" key="5">
    <source>
        <dbReference type="Proteomes" id="UP000509126"/>
    </source>
</evidence>
<dbReference type="Pfam" id="PF22721">
    <property type="entry name" value="TBP-TOTE"/>
    <property type="match status" value="1"/>
</dbReference>
<organism evidence="4 5">
    <name type="scientific">Acinetobacter lwoffii</name>
    <dbReference type="NCBI Taxonomy" id="28090"/>
    <lineage>
        <taxon>Bacteria</taxon>
        <taxon>Pseudomonadati</taxon>
        <taxon>Pseudomonadota</taxon>
        <taxon>Gammaproteobacteria</taxon>
        <taxon>Moraxellales</taxon>
        <taxon>Moraxellaceae</taxon>
        <taxon>Acinetobacter</taxon>
    </lineage>
</organism>
<dbReference type="Pfam" id="PF13245">
    <property type="entry name" value="AAA_19"/>
    <property type="match status" value="1"/>
</dbReference>
<keyword evidence="1" id="KW-0547">Nucleotide-binding</keyword>
<dbReference type="InterPro" id="IPR003593">
    <property type="entry name" value="AAA+_ATPase"/>
</dbReference>
<accession>A0A6N1MV23</accession>
<evidence type="ECO:0000256" key="2">
    <source>
        <dbReference type="ARBA" id="ARBA00022840"/>
    </source>
</evidence>
<evidence type="ECO:0000313" key="4">
    <source>
        <dbReference type="EMBL" id="QKU22411.1"/>
    </source>
</evidence>
<dbReference type="Gene3D" id="3.40.50.300">
    <property type="entry name" value="P-loop containing nucleotide triphosphate hydrolases"/>
    <property type="match status" value="2"/>
</dbReference>
<feature type="domain" description="AAA+ ATPase" evidence="3">
    <location>
        <begin position="15"/>
        <end position="159"/>
    </location>
</feature>
<keyword evidence="2" id="KW-0067">ATP-binding</keyword>
<dbReference type="Proteomes" id="UP000509126">
    <property type="component" value="Chromosome"/>
</dbReference>
<dbReference type="PANTHER" id="PTHR43788">
    <property type="entry name" value="DNA2/NAM7 HELICASE FAMILY MEMBER"/>
    <property type="match status" value="1"/>
</dbReference>
<dbReference type="SMART" id="SM00382">
    <property type="entry name" value="AAA"/>
    <property type="match status" value="1"/>
</dbReference>
<evidence type="ECO:0000259" key="3">
    <source>
        <dbReference type="SMART" id="SM00382"/>
    </source>
</evidence>
<dbReference type="GO" id="GO:0003678">
    <property type="term" value="F:DNA helicase activity"/>
    <property type="evidence" value="ECO:0007669"/>
    <property type="project" value="UniProtKB-ARBA"/>
</dbReference>
<dbReference type="EMBL" id="CP054803">
    <property type="protein sequence ID" value="QKU22411.1"/>
    <property type="molecule type" value="Genomic_DNA"/>
</dbReference>
<reference evidence="4 5" key="1">
    <citation type="submission" date="2019-11" db="EMBL/GenBank/DDBJ databases">
        <title>FDA dAtabase for Regulatory Grade micrObial Sequences (FDA-ARGOS): Supporting development and validation of Infectious Disease Dx tests.</title>
        <authorList>
            <person name="Patel R."/>
            <person name="Rucinski S."/>
            <person name="Tallon L."/>
            <person name="Sadzewicz L."/>
            <person name="Vavikolanu K."/>
            <person name="Mehta A."/>
            <person name="Aluvathingal J."/>
            <person name="Nadendla S."/>
            <person name="Nandy P."/>
            <person name="Geyer C."/>
            <person name="Yan Y."/>
            <person name="Sichtig H."/>
        </authorList>
    </citation>
    <scope>NUCLEOTIDE SEQUENCE [LARGE SCALE GENOMIC DNA]</scope>
    <source>
        <strain evidence="4 5">FDAARGOS_557</strain>
    </source>
</reference>
<dbReference type="GO" id="GO:0005524">
    <property type="term" value="F:ATP binding"/>
    <property type="evidence" value="ECO:0007669"/>
    <property type="project" value="UniProtKB-KW"/>
</dbReference>
<dbReference type="SUPFAM" id="SSF52540">
    <property type="entry name" value="P-loop containing nucleoside triphosphate hydrolases"/>
    <property type="match status" value="1"/>
</dbReference>
<sequence>MHIQNQIRDFLTSTTSKVLIITGSAGTGKTSLIKEIVTYLNSHQLDYYLLAPTGRAAHNLQNHVFEETEIAPTTIHSFLYKKDDESPQDIPEILKFSVVEEKVEDKAVVIIDEASMLSHEATSEKDFLQFGSGNLFKDLTDHLDLLNSNRKLILVGDPSQLPPINVSKAEVLNIEYLQQYFETNNIEHIHLNEVHRQLQDSAILKSSTALRDKLEKKDFLQLPIDIDYDEIQHLNMDDALEKYLWDYGNNSIFLSYTNKDVHNINLKFRELLNLNPRKLEKKERLILMKNSWINSQYFYNGDFFIIENLGVIESSTINIPQKQESPIPITLEFQDIELRKEDSFASIKCKVLHHKIWNEENETSTKELQALVIHFKQRHPHLKRGTPEYKQAIQNDPYINALYLRFGYAMTCHKAQGGEWENVYINLARPQNDLKTLNGFKWTYTALTRSKKYAYLINCPVNNKAFDPQKPFDTLIVKIQSQLNQNGFQLISTKPLEYELQLFIQKDNINTSFKIYRNGKMKITRLMAMQNSIHSEELEVLLNTFVDTSLVEN</sequence>
<dbReference type="InterPro" id="IPR050534">
    <property type="entry name" value="Coronavir_polyprotein_1ab"/>
</dbReference>
<dbReference type="InterPro" id="IPR027785">
    <property type="entry name" value="UvrD-like_helicase_C"/>
</dbReference>
<dbReference type="CDD" id="cd17933">
    <property type="entry name" value="DEXSc_RecD-like"/>
    <property type="match status" value="1"/>
</dbReference>
<dbReference type="CDD" id="cd18809">
    <property type="entry name" value="SF1_C_RecD"/>
    <property type="match status" value="1"/>
</dbReference>
<evidence type="ECO:0000256" key="1">
    <source>
        <dbReference type="ARBA" id="ARBA00022741"/>
    </source>
</evidence>
<dbReference type="InterPro" id="IPR027417">
    <property type="entry name" value="P-loop_NTPase"/>
</dbReference>
<protein>
    <submittedName>
        <fullName evidence="4">AAA family ATPase</fullName>
    </submittedName>
</protein>
<name>A0A6N1MV23_ACILW</name>
<proteinExistence type="predicted"/>
<dbReference type="Pfam" id="PF13538">
    <property type="entry name" value="UvrD_C_2"/>
    <property type="match status" value="1"/>
</dbReference>
<dbReference type="InterPro" id="IPR054572">
    <property type="entry name" value="TBP-TOTE"/>
</dbReference>
<gene>
    <name evidence="4" type="ORF">FOB19_14020</name>
</gene>